<dbReference type="GO" id="GO:0005829">
    <property type="term" value="C:cytosol"/>
    <property type="evidence" value="ECO:0007669"/>
    <property type="project" value="TreeGrafter"/>
</dbReference>
<dbReference type="PANTHER" id="PTHR11138:SF5">
    <property type="entry name" value="METHIONYL-TRNA FORMYLTRANSFERASE, MITOCHONDRIAL"/>
    <property type="match status" value="1"/>
</dbReference>
<keyword evidence="3" id="KW-1185">Reference proteome</keyword>
<dbReference type="InterPro" id="IPR036477">
    <property type="entry name" value="Formyl_transf_N_sf"/>
</dbReference>
<dbReference type="AlphaFoldDB" id="A0A402A0V5"/>
<comment type="caution">
    <text evidence="2">The sequence shown here is derived from an EMBL/GenBank/DDBJ whole genome shotgun (WGS) entry which is preliminary data.</text>
</comment>
<dbReference type="InterPro" id="IPR001555">
    <property type="entry name" value="GART_AS"/>
</dbReference>
<evidence type="ECO:0000313" key="3">
    <source>
        <dbReference type="Proteomes" id="UP000287352"/>
    </source>
</evidence>
<dbReference type="Proteomes" id="UP000287352">
    <property type="component" value="Unassembled WGS sequence"/>
</dbReference>
<evidence type="ECO:0000259" key="1">
    <source>
        <dbReference type="Pfam" id="PF00551"/>
    </source>
</evidence>
<dbReference type="RefSeq" id="WP_161975465.1">
    <property type="nucleotide sequence ID" value="NZ_BIFR01000001.1"/>
</dbReference>
<sequence>MNHNVSAIKPGNRPPRVLFFGMQSAFSSPSLYALLKSGIEVCAVILPATPFPGARHAAIKKRELPHRSHMMTMAGSLSIDDLILRHQLPAWDVYDLADAVTVQVLAEYQADLICVACFSQRIPREIIDLPPLGCLNVHPSILPANRGPVPLFWILRQGQEQGGVTVHFVSEKMDAGDIVAQDQFPLPEGIRFDPLEQLCAERGAALLVQSVWKLMQGTATRMPQDESRSSLQSFPQETDFVVHATEWDAPHVYRFIRGVSNWHRPLHVYVQKKRLYVYDAIAYSFEEQIGPDHPDEQGRITIPCRTGRVTVLTSPPASYQGVGTGS</sequence>
<dbReference type="SUPFAM" id="SSF53328">
    <property type="entry name" value="Formyltransferase"/>
    <property type="match status" value="1"/>
</dbReference>
<feature type="domain" description="Formyl transferase N-terminal" evidence="1">
    <location>
        <begin position="91"/>
        <end position="209"/>
    </location>
</feature>
<name>A0A402A0V5_9CHLR</name>
<dbReference type="PROSITE" id="PS00373">
    <property type="entry name" value="GART"/>
    <property type="match status" value="1"/>
</dbReference>
<evidence type="ECO:0000313" key="2">
    <source>
        <dbReference type="EMBL" id="GCE12689.1"/>
    </source>
</evidence>
<gene>
    <name evidence="2" type="ORF">KTT_25480</name>
</gene>
<dbReference type="GO" id="GO:0004479">
    <property type="term" value="F:methionyl-tRNA formyltransferase activity"/>
    <property type="evidence" value="ECO:0007669"/>
    <property type="project" value="TreeGrafter"/>
</dbReference>
<reference evidence="3" key="1">
    <citation type="submission" date="2018-12" db="EMBL/GenBank/DDBJ databases">
        <title>Tengunoibacter tsumagoiensis gen. nov., sp. nov., Dictyobacter kobayashii sp. nov., D. alpinus sp. nov., and D. joshuensis sp. nov. and description of Dictyobacteraceae fam. nov. within the order Ktedonobacterales isolated from Tengu-no-mugimeshi.</title>
        <authorList>
            <person name="Wang C.M."/>
            <person name="Zheng Y."/>
            <person name="Sakai Y."/>
            <person name="Toyoda A."/>
            <person name="Minakuchi Y."/>
            <person name="Abe K."/>
            <person name="Yokota A."/>
            <person name="Yabe S."/>
        </authorList>
    </citation>
    <scope>NUCLEOTIDE SEQUENCE [LARGE SCALE GENOMIC DNA]</scope>
    <source>
        <strain evidence="3">Uno3</strain>
    </source>
</reference>
<dbReference type="Gene3D" id="3.40.50.12230">
    <property type="match status" value="1"/>
</dbReference>
<dbReference type="EMBL" id="BIFR01000001">
    <property type="protein sequence ID" value="GCE12689.1"/>
    <property type="molecule type" value="Genomic_DNA"/>
</dbReference>
<dbReference type="InterPro" id="IPR002376">
    <property type="entry name" value="Formyl_transf_N"/>
</dbReference>
<protein>
    <recommendedName>
        <fullName evidence="1">Formyl transferase N-terminal domain-containing protein</fullName>
    </recommendedName>
</protein>
<proteinExistence type="predicted"/>
<dbReference type="PANTHER" id="PTHR11138">
    <property type="entry name" value="METHIONYL-TRNA FORMYLTRANSFERASE"/>
    <property type="match status" value="1"/>
</dbReference>
<dbReference type="Pfam" id="PF00551">
    <property type="entry name" value="Formyl_trans_N"/>
    <property type="match status" value="1"/>
</dbReference>
<accession>A0A402A0V5</accession>
<organism evidence="2 3">
    <name type="scientific">Tengunoibacter tsumagoiensis</name>
    <dbReference type="NCBI Taxonomy" id="2014871"/>
    <lineage>
        <taxon>Bacteria</taxon>
        <taxon>Bacillati</taxon>
        <taxon>Chloroflexota</taxon>
        <taxon>Ktedonobacteria</taxon>
        <taxon>Ktedonobacterales</taxon>
        <taxon>Dictyobacteraceae</taxon>
        <taxon>Tengunoibacter</taxon>
    </lineage>
</organism>